<feature type="binding site" evidence="7">
    <location>
        <position position="148"/>
    </location>
    <ligand>
        <name>phosphoenolpyruvate</name>
        <dbReference type="ChEBI" id="CHEBI:58702"/>
    </ligand>
</feature>
<feature type="binding site" evidence="7">
    <location>
        <position position="148"/>
    </location>
    <ligand>
        <name>3-phosphoshikimate</name>
        <dbReference type="ChEBI" id="CHEBI:145989"/>
    </ligand>
</feature>
<dbReference type="OrthoDB" id="9809920at2"/>
<dbReference type="PANTHER" id="PTHR21090:SF5">
    <property type="entry name" value="PENTAFUNCTIONAL AROM POLYPEPTIDE"/>
    <property type="match status" value="1"/>
</dbReference>
<dbReference type="GO" id="GO:0005737">
    <property type="term" value="C:cytoplasm"/>
    <property type="evidence" value="ECO:0007669"/>
    <property type="project" value="UniProtKB-SubCell"/>
</dbReference>
<feature type="binding site" evidence="7">
    <location>
        <position position="22"/>
    </location>
    <ligand>
        <name>3-phosphoshikimate</name>
        <dbReference type="ChEBI" id="CHEBI:145989"/>
    </ligand>
</feature>
<dbReference type="KEGG" id="ptq:P700755_000423"/>
<dbReference type="InterPro" id="IPR006264">
    <property type="entry name" value="EPSP_synthase"/>
</dbReference>
<dbReference type="GO" id="GO:0009423">
    <property type="term" value="P:chorismate biosynthetic process"/>
    <property type="evidence" value="ECO:0007669"/>
    <property type="project" value="UniProtKB-UniRule"/>
</dbReference>
<comment type="similarity">
    <text evidence="2 7">Belongs to the EPSP synthase family.</text>
</comment>
<feature type="binding site" evidence="7">
    <location>
        <position position="174"/>
    </location>
    <ligand>
        <name>3-phosphoshikimate</name>
        <dbReference type="ChEBI" id="CHEBI:145989"/>
    </ligand>
</feature>
<dbReference type="GO" id="GO:0003866">
    <property type="term" value="F:3-phosphoshikimate 1-carboxyvinyltransferase activity"/>
    <property type="evidence" value="ECO:0007669"/>
    <property type="project" value="UniProtKB-UniRule"/>
</dbReference>
<dbReference type="HAMAP" id="MF_00210">
    <property type="entry name" value="EPSP_synth"/>
    <property type="match status" value="1"/>
</dbReference>
<evidence type="ECO:0000313" key="10">
    <source>
        <dbReference type="Proteomes" id="UP000008514"/>
    </source>
</evidence>
<dbReference type="eggNOG" id="COG0128">
    <property type="taxonomic scope" value="Bacteria"/>
</dbReference>
<dbReference type="PANTHER" id="PTHR21090">
    <property type="entry name" value="AROM/DEHYDROQUINATE SYNTHASE"/>
    <property type="match status" value="1"/>
</dbReference>
<feature type="binding site" evidence="7">
    <location>
        <position position="147"/>
    </location>
    <ligand>
        <name>3-phosphoshikimate</name>
        <dbReference type="ChEBI" id="CHEBI:145989"/>
    </ligand>
</feature>
<comment type="pathway">
    <text evidence="1 7">Metabolic intermediate biosynthesis; chorismate biosynthesis; chorismate from D-erythrose 4-phosphate and phosphoenolpyruvate: step 6/7.</text>
</comment>
<dbReference type="PIRSF" id="PIRSF000505">
    <property type="entry name" value="EPSPS"/>
    <property type="match status" value="1"/>
</dbReference>
<dbReference type="STRING" id="313595.P700755_000423"/>
<evidence type="ECO:0000256" key="3">
    <source>
        <dbReference type="ARBA" id="ARBA00022605"/>
    </source>
</evidence>
<reference evidence="9" key="2">
    <citation type="submission" date="2012-09" db="EMBL/GenBank/DDBJ databases">
        <title>The complete sequence of Psychroflexus torquis an extreme psychrophile from sea-ice that is stimulated by light.</title>
        <authorList>
            <person name="Feng S."/>
            <person name="Powell S.M."/>
            <person name="Bowman J.P."/>
        </authorList>
    </citation>
    <scope>NUCLEOTIDE SEQUENCE [LARGE SCALE GENOMIC DNA]</scope>
    <source>
        <strain evidence="9">ATCC 700755</strain>
    </source>
</reference>
<dbReference type="InterPro" id="IPR036968">
    <property type="entry name" value="Enolpyruvate_Tfrase_sf"/>
</dbReference>
<dbReference type="Proteomes" id="UP000008514">
    <property type="component" value="Chromosome"/>
</dbReference>
<dbReference type="EMBL" id="CP003879">
    <property type="protein sequence ID" value="AFU67446.1"/>
    <property type="molecule type" value="Genomic_DNA"/>
</dbReference>
<dbReference type="Pfam" id="PF00275">
    <property type="entry name" value="EPSP_synthase"/>
    <property type="match status" value="1"/>
</dbReference>
<keyword evidence="4 7" id="KW-0808">Transferase</keyword>
<evidence type="ECO:0000256" key="5">
    <source>
        <dbReference type="ARBA" id="ARBA00023141"/>
    </source>
</evidence>
<feature type="binding site" evidence="7">
    <location>
        <position position="21"/>
    </location>
    <ligand>
        <name>phosphoenolpyruvate</name>
        <dbReference type="ChEBI" id="CHEBI:58702"/>
    </ligand>
</feature>
<dbReference type="GO" id="GO:0009073">
    <property type="term" value="P:aromatic amino acid family biosynthetic process"/>
    <property type="evidence" value="ECO:0007669"/>
    <property type="project" value="UniProtKB-KW"/>
</dbReference>
<sequence length="409" mass="45333">MKLSFSQSSISKFKLHITGSKSISNRYLILKAQFPNIELSGLSDCDDTRVLHKALTTLKEKGDEIDIHHAGTAMRFLTAYLSSLPNLEVVLKGSKRMHERPIGILVEAMRELGGHIKYLGSEGFPPLKIHGKSLQKDKISIPASVSSQYITALMLIAPSFKNGLTIYLQSKVTSKPYLMMTAASLKSIGVEVDLQESHIQVHPKTKIEPKTIAVESDWSSASYFYSCLALMDQGEFELSTFQKNSLQGDSKVAEFYKLFGIETRFKGDSILISKKAGVLLPEKIELDLNDTPDLAQTIAVTCLGLNIACNLTGLHTLKVKETDRLVALKTEIEKFGAEVEISNESLQLSPKANLKESVSVQTYQDHRMAMAFAPLAIKVDLTILNPEVVSKSFPDFWEKIKALGIQQNR</sequence>
<dbReference type="GO" id="GO:0008652">
    <property type="term" value="P:amino acid biosynthetic process"/>
    <property type="evidence" value="ECO:0007669"/>
    <property type="project" value="UniProtKB-KW"/>
</dbReference>
<evidence type="ECO:0000313" key="9">
    <source>
        <dbReference type="EMBL" id="AFU67446.1"/>
    </source>
</evidence>
<dbReference type="EC" id="2.5.1.19" evidence="7"/>
<evidence type="ECO:0000256" key="7">
    <source>
        <dbReference type="HAMAP-Rule" id="MF_00210"/>
    </source>
</evidence>
<accession>K4IED1</accession>
<dbReference type="InterPro" id="IPR001986">
    <property type="entry name" value="Enolpyruvate_Tfrase_dom"/>
</dbReference>
<evidence type="ECO:0000256" key="2">
    <source>
        <dbReference type="ARBA" id="ARBA00009948"/>
    </source>
</evidence>
<dbReference type="HOGENOM" id="CLU_024321_0_0_10"/>
<dbReference type="Gene3D" id="3.65.10.10">
    <property type="entry name" value="Enolpyruvate transferase domain"/>
    <property type="match status" value="2"/>
</dbReference>
<feature type="binding site" evidence="7">
    <location>
        <position position="21"/>
    </location>
    <ligand>
        <name>3-phosphoshikimate</name>
        <dbReference type="ChEBI" id="CHEBI:145989"/>
    </ligand>
</feature>
<protein>
    <recommendedName>
        <fullName evidence="7">3-phosphoshikimate 1-carboxyvinyltransferase</fullName>
        <ecNumber evidence="7">2.5.1.19</ecNumber>
    </recommendedName>
    <alternativeName>
        <fullName evidence="7">5-enolpyruvylshikimate-3-phosphate synthase</fullName>
        <shortName evidence="7">EPSP synthase</shortName>
        <shortName evidence="7">EPSPS</shortName>
    </alternativeName>
</protein>
<dbReference type="PROSITE" id="PS00885">
    <property type="entry name" value="EPSP_SYNTHASE_2"/>
    <property type="match status" value="1"/>
</dbReference>
<feature type="binding site" evidence="7">
    <location>
        <position position="146"/>
    </location>
    <ligand>
        <name>3-phosphoshikimate</name>
        <dbReference type="ChEBI" id="CHEBI:145989"/>
    </ligand>
</feature>
<comment type="subunit">
    <text evidence="7">Monomer.</text>
</comment>
<feature type="active site" description="Proton acceptor" evidence="7">
    <location>
        <position position="293"/>
    </location>
</feature>
<keyword evidence="10" id="KW-1185">Reference proteome</keyword>
<dbReference type="RefSeq" id="WP_015023064.1">
    <property type="nucleotide sequence ID" value="NC_018721.1"/>
</dbReference>
<dbReference type="AlphaFoldDB" id="K4IED1"/>
<feature type="binding site" evidence="7">
    <location>
        <position position="324"/>
    </location>
    <ligand>
        <name>phosphoenolpyruvate</name>
        <dbReference type="ChEBI" id="CHEBI:58702"/>
    </ligand>
</feature>
<feature type="binding site" evidence="7">
    <location>
        <position position="100"/>
    </location>
    <ligand>
        <name>phosphoenolpyruvate</name>
        <dbReference type="ChEBI" id="CHEBI:58702"/>
    </ligand>
</feature>
<keyword evidence="7" id="KW-0963">Cytoplasm</keyword>
<feature type="binding site" evidence="7">
    <location>
        <position position="367"/>
    </location>
    <ligand>
        <name>phosphoenolpyruvate</name>
        <dbReference type="ChEBI" id="CHEBI:58702"/>
    </ligand>
</feature>
<comment type="function">
    <text evidence="7">Catalyzes the transfer of the enolpyruvyl moiety of phosphoenolpyruvate (PEP) to the 5-hydroxyl of shikimate-3-phosphate (S3P) to produce enolpyruvyl shikimate-3-phosphate and inorganic phosphate.</text>
</comment>
<feature type="domain" description="Enolpyruvate transferase" evidence="8">
    <location>
        <begin position="55"/>
        <end position="400"/>
    </location>
</feature>
<proteinExistence type="inferred from homology"/>
<comment type="caution">
    <text evidence="7">Lacks conserved residue(s) required for the propagation of feature annotation.</text>
</comment>
<comment type="catalytic activity">
    <reaction evidence="6">
        <text>3-phosphoshikimate + phosphoenolpyruvate = 5-O-(1-carboxyvinyl)-3-phosphoshikimate + phosphate</text>
        <dbReference type="Rhea" id="RHEA:21256"/>
        <dbReference type="ChEBI" id="CHEBI:43474"/>
        <dbReference type="ChEBI" id="CHEBI:57701"/>
        <dbReference type="ChEBI" id="CHEBI:58702"/>
        <dbReference type="ChEBI" id="CHEBI:145989"/>
        <dbReference type="EC" id="2.5.1.19"/>
    </reaction>
    <physiologicalReaction direction="left-to-right" evidence="6">
        <dbReference type="Rhea" id="RHEA:21257"/>
    </physiologicalReaction>
</comment>
<feature type="binding site" evidence="7">
    <location>
        <position position="26"/>
    </location>
    <ligand>
        <name>3-phosphoshikimate</name>
        <dbReference type="ChEBI" id="CHEBI:145989"/>
    </ligand>
</feature>
<evidence type="ECO:0000259" key="8">
    <source>
        <dbReference type="Pfam" id="PF00275"/>
    </source>
</evidence>
<feature type="binding site" evidence="7">
    <location>
        <position position="320"/>
    </location>
    <ligand>
        <name>3-phosphoshikimate</name>
        <dbReference type="ChEBI" id="CHEBI:145989"/>
    </ligand>
</feature>
<dbReference type="InterPro" id="IPR023193">
    <property type="entry name" value="EPSP_synthase_CS"/>
</dbReference>
<organism evidence="9 10">
    <name type="scientific">Psychroflexus torquis (strain ATCC 700755 / CIP 106069 / ACAM 623)</name>
    <dbReference type="NCBI Taxonomy" id="313595"/>
    <lineage>
        <taxon>Bacteria</taxon>
        <taxon>Pseudomonadati</taxon>
        <taxon>Bacteroidota</taxon>
        <taxon>Flavobacteriia</taxon>
        <taxon>Flavobacteriales</taxon>
        <taxon>Flavobacteriaceae</taxon>
        <taxon>Psychroflexus</taxon>
    </lineage>
</organism>
<name>K4IED1_PSYTT</name>
<feature type="binding site" evidence="7">
    <location>
        <position position="391"/>
    </location>
    <ligand>
        <name>phosphoenolpyruvate</name>
        <dbReference type="ChEBI" id="CHEBI:58702"/>
    </ligand>
</feature>
<keyword evidence="5 7" id="KW-0057">Aromatic amino acid biosynthesis</keyword>
<dbReference type="UniPathway" id="UPA00053">
    <property type="reaction ID" value="UER00089"/>
</dbReference>
<comment type="subcellular location">
    <subcellularLocation>
        <location evidence="7">Cytoplasm</location>
    </subcellularLocation>
</comment>
<evidence type="ECO:0000256" key="1">
    <source>
        <dbReference type="ARBA" id="ARBA00004811"/>
    </source>
</evidence>
<reference evidence="9" key="1">
    <citation type="submission" date="2006-03" db="EMBL/GenBank/DDBJ databases">
        <authorList>
            <person name="Bowman J."/>
            <person name="Ferriera S."/>
            <person name="Johnson J."/>
            <person name="Kravitz S."/>
            <person name="Halpern A."/>
            <person name="Remington K."/>
            <person name="Beeson K."/>
            <person name="Tran B."/>
            <person name="Rogers Y.-H."/>
            <person name="Friedman R."/>
            <person name="Venter J.C."/>
        </authorList>
    </citation>
    <scope>NUCLEOTIDE SEQUENCE [LARGE SCALE GENOMIC DNA]</scope>
    <source>
        <strain evidence="9">ATCC 700755</strain>
    </source>
</reference>
<feature type="binding site" evidence="7">
    <location>
        <position position="293"/>
    </location>
    <ligand>
        <name>3-phosphoshikimate</name>
        <dbReference type="ChEBI" id="CHEBI:145989"/>
    </ligand>
</feature>
<dbReference type="InterPro" id="IPR013792">
    <property type="entry name" value="RNA3'P_cycl/enolpyr_Trfase_a/b"/>
</dbReference>
<evidence type="ECO:0000256" key="6">
    <source>
        <dbReference type="ARBA" id="ARBA00044633"/>
    </source>
</evidence>
<evidence type="ECO:0000256" key="4">
    <source>
        <dbReference type="ARBA" id="ARBA00022679"/>
    </source>
</evidence>
<gene>
    <name evidence="7" type="primary">aroA</name>
    <name evidence="9" type="ordered locus">P700755_000423</name>
</gene>
<keyword evidence="3 7" id="KW-0028">Amino-acid biosynthesis</keyword>
<dbReference type="SUPFAM" id="SSF55205">
    <property type="entry name" value="EPT/RTPC-like"/>
    <property type="match status" value="1"/>
</dbReference>
<feature type="binding site" evidence="7">
    <location>
        <position position="71"/>
    </location>
    <ligand>
        <name>phosphoenolpyruvate</name>
        <dbReference type="ChEBI" id="CHEBI:58702"/>
    </ligand>
</feature>